<comment type="caution">
    <text evidence="2">The sequence shown here is derived from an EMBL/GenBank/DDBJ whole genome shotgun (WGS) entry which is preliminary data.</text>
</comment>
<protein>
    <recommendedName>
        <fullName evidence="1">DUF6873 domain-containing protein</fullName>
    </recommendedName>
</protein>
<feature type="non-terminal residue" evidence="2">
    <location>
        <position position="134"/>
    </location>
</feature>
<dbReference type="InterPro" id="IPR049238">
    <property type="entry name" value="DUF6873"/>
</dbReference>
<gene>
    <name evidence="2" type="ORF">IAD32_07375</name>
</gene>
<feature type="domain" description="DUF6873" evidence="1">
    <location>
        <begin position="26"/>
        <end position="130"/>
    </location>
</feature>
<dbReference type="Pfam" id="PF21778">
    <property type="entry name" value="DUF6873"/>
    <property type="match status" value="1"/>
</dbReference>
<organism evidence="2 3">
    <name type="scientific">Candidatus Scatavimonas merdigallinarum</name>
    <dbReference type="NCBI Taxonomy" id="2840914"/>
    <lineage>
        <taxon>Bacteria</taxon>
        <taxon>Bacillati</taxon>
        <taxon>Bacillota</taxon>
        <taxon>Clostridia</taxon>
        <taxon>Eubacteriales</taxon>
        <taxon>Oscillospiraceae</taxon>
        <taxon>Oscillospiraceae incertae sedis</taxon>
        <taxon>Candidatus Scatavimonas</taxon>
    </lineage>
</organism>
<dbReference type="AlphaFoldDB" id="A0A9D0ZIM9"/>
<evidence type="ECO:0000313" key="2">
    <source>
        <dbReference type="EMBL" id="HIQ81085.1"/>
    </source>
</evidence>
<reference evidence="2" key="1">
    <citation type="submission" date="2020-10" db="EMBL/GenBank/DDBJ databases">
        <authorList>
            <person name="Gilroy R."/>
        </authorList>
    </citation>
    <scope>NUCLEOTIDE SEQUENCE</scope>
    <source>
        <strain evidence="2">ChiSjej1B19-3389</strain>
    </source>
</reference>
<evidence type="ECO:0000259" key="1">
    <source>
        <dbReference type="Pfam" id="PF21778"/>
    </source>
</evidence>
<accession>A0A9D0ZIM9</accession>
<dbReference type="Proteomes" id="UP000886787">
    <property type="component" value="Unassembled WGS sequence"/>
</dbReference>
<name>A0A9D0ZIM9_9FIRM</name>
<proteinExistence type="predicted"/>
<sequence>MQYIEHAGLPKNKVRHMVLSGEYPLFIKRIQALGISAIKTAPCHTLPFYERYHADLQYLHLGGANNILLKENLHLQNVFSAKNFAFMQSKCSAMPAYPHNVLLNCTVVGKFVLCHKKAIDARVLDICEKINKVT</sequence>
<evidence type="ECO:0000313" key="3">
    <source>
        <dbReference type="Proteomes" id="UP000886787"/>
    </source>
</evidence>
<reference evidence="2" key="2">
    <citation type="journal article" date="2021" name="PeerJ">
        <title>Extensive microbial diversity within the chicken gut microbiome revealed by metagenomics and culture.</title>
        <authorList>
            <person name="Gilroy R."/>
            <person name="Ravi A."/>
            <person name="Getino M."/>
            <person name="Pursley I."/>
            <person name="Horton D.L."/>
            <person name="Alikhan N.F."/>
            <person name="Baker D."/>
            <person name="Gharbi K."/>
            <person name="Hall N."/>
            <person name="Watson M."/>
            <person name="Adriaenssens E.M."/>
            <person name="Foster-Nyarko E."/>
            <person name="Jarju S."/>
            <person name="Secka A."/>
            <person name="Antonio M."/>
            <person name="Oren A."/>
            <person name="Chaudhuri R.R."/>
            <person name="La Ragione R."/>
            <person name="Hildebrand F."/>
            <person name="Pallen M.J."/>
        </authorList>
    </citation>
    <scope>NUCLEOTIDE SEQUENCE</scope>
    <source>
        <strain evidence="2">ChiSjej1B19-3389</strain>
    </source>
</reference>
<dbReference type="EMBL" id="DVFW01000036">
    <property type="protein sequence ID" value="HIQ81085.1"/>
    <property type="molecule type" value="Genomic_DNA"/>
</dbReference>